<dbReference type="EMBL" id="HG739102">
    <property type="protein sequence ID" value="CDP05684.1"/>
    <property type="molecule type" value="Genomic_DNA"/>
</dbReference>
<dbReference type="AlphaFoldDB" id="A0A068UC04"/>
<reference evidence="2" key="1">
    <citation type="journal article" date="2014" name="Science">
        <title>The coffee genome provides insight into the convergent evolution of caffeine biosynthesis.</title>
        <authorList>
            <person name="Denoeud F."/>
            <person name="Carretero-Paulet L."/>
            <person name="Dereeper A."/>
            <person name="Droc G."/>
            <person name="Guyot R."/>
            <person name="Pietrella M."/>
            <person name="Zheng C."/>
            <person name="Alberti A."/>
            <person name="Anthony F."/>
            <person name="Aprea G."/>
            <person name="Aury J.M."/>
            <person name="Bento P."/>
            <person name="Bernard M."/>
            <person name="Bocs S."/>
            <person name="Campa C."/>
            <person name="Cenci A."/>
            <person name="Combes M.C."/>
            <person name="Crouzillat D."/>
            <person name="Da Silva C."/>
            <person name="Daddiego L."/>
            <person name="De Bellis F."/>
            <person name="Dussert S."/>
            <person name="Garsmeur O."/>
            <person name="Gayraud T."/>
            <person name="Guignon V."/>
            <person name="Jahn K."/>
            <person name="Jamilloux V."/>
            <person name="Joet T."/>
            <person name="Labadie K."/>
            <person name="Lan T."/>
            <person name="Leclercq J."/>
            <person name="Lepelley M."/>
            <person name="Leroy T."/>
            <person name="Li L.T."/>
            <person name="Librado P."/>
            <person name="Lopez L."/>
            <person name="Munoz A."/>
            <person name="Noel B."/>
            <person name="Pallavicini A."/>
            <person name="Perrotta G."/>
            <person name="Poncet V."/>
            <person name="Pot D."/>
            <person name="Priyono X."/>
            <person name="Rigoreau M."/>
            <person name="Rouard M."/>
            <person name="Rozas J."/>
            <person name="Tranchant-Dubreuil C."/>
            <person name="VanBuren R."/>
            <person name="Zhang Q."/>
            <person name="Andrade A.C."/>
            <person name="Argout X."/>
            <person name="Bertrand B."/>
            <person name="de Kochko A."/>
            <person name="Graziosi G."/>
            <person name="Henry R.J."/>
            <person name="Jayarama X."/>
            <person name="Ming R."/>
            <person name="Nagai C."/>
            <person name="Rounsley S."/>
            <person name="Sankoff D."/>
            <person name="Giuliano G."/>
            <person name="Albert V.A."/>
            <person name="Wincker P."/>
            <person name="Lashermes P."/>
        </authorList>
    </citation>
    <scope>NUCLEOTIDE SEQUENCE [LARGE SCALE GENOMIC DNA]</scope>
    <source>
        <strain evidence="2">cv. DH200-94</strain>
    </source>
</reference>
<sequence length="103" mass="12301">MEELRQLSQAFISISQCFRELIMSRIIYLRGLLIAKPFKFHGFWMSHNDFPQLLHKAWRTEFQGDPMRTFCLKLKEVKTALKELNKKEFWDISAKTIHAQEAL</sequence>
<evidence type="ECO:0000313" key="2">
    <source>
        <dbReference type="Proteomes" id="UP000295252"/>
    </source>
</evidence>
<dbReference type="Proteomes" id="UP000295252">
    <property type="component" value="Chromosome VII"/>
</dbReference>
<evidence type="ECO:0000313" key="1">
    <source>
        <dbReference type="EMBL" id="CDP05684.1"/>
    </source>
</evidence>
<keyword evidence="2" id="KW-1185">Reference proteome</keyword>
<dbReference type="InParanoid" id="A0A068UC04"/>
<proteinExistence type="predicted"/>
<dbReference type="OrthoDB" id="1085116at2759"/>
<gene>
    <name evidence="1" type="ORF">GSCOC_T00020886001</name>
</gene>
<organism evidence="1 2">
    <name type="scientific">Coffea canephora</name>
    <name type="common">Robusta coffee</name>
    <dbReference type="NCBI Taxonomy" id="49390"/>
    <lineage>
        <taxon>Eukaryota</taxon>
        <taxon>Viridiplantae</taxon>
        <taxon>Streptophyta</taxon>
        <taxon>Embryophyta</taxon>
        <taxon>Tracheophyta</taxon>
        <taxon>Spermatophyta</taxon>
        <taxon>Magnoliopsida</taxon>
        <taxon>eudicotyledons</taxon>
        <taxon>Gunneridae</taxon>
        <taxon>Pentapetalae</taxon>
        <taxon>asterids</taxon>
        <taxon>lamiids</taxon>
        <taxon>Gentianales</taxon>
        <taxon>Rubiaceae</taxon>
        <taxon>Ixoroideae</taxon>
        <taxon>Gardenieae complex</taxon>
        <taxon>Bertiereae - Coffeeae clade</taxon>
        <taxon>Coffeeae</taxon>
        <taxon>Coffea</taxon>
    </lineage>
</organism>
<accession>A0A068UC04</accession>
<dbReference type="Gramene" id="CDP05684">
    <property type="protein sequence ID" value="CDP05684"/>
    <property type="gene ID" value="GSCOC_T00020886001"/>
</dbReference>
<name>A0A068UC04_COFCA</name>
<protein>
    <submittedName>
        <fullName evidence="1">Uncharacterized protein</fullName>
    </submittedName>
</protein>